<evidence type="ECO:0000256" key="7">
    <source>
        <dbReference type="ARBA" id="ARBA00023125"/>
    </source>
</evidence>
<dbReference type="Pfam" id="PF02732">
    <property type="entry name" value="ERCC4"/>
    <property type="match status" value="1"/>
</dbReference>
<evidence type="ECO:0000256" key="9">
    <source>
        <dbReference type="ARBA" id="ARBA00023242"/>
    </source>
</evidence>
<evidence type="ECO:0000256" key="10">
    <source>
        <dbReference type="SAM" id="MobiDB-lite"/>
    </source>
</evidence>
<name>A0A060TBX8_BLAAD</name>
<dbReference type="InterPro" id="IPR006166">
    <property type="entry name" value="ERCC4_domain"/>
</dbReference>
<evidence type="ECO:0000256" key="8">
    <source>
        <dbReference type="ARBA" id="ARBA00023204"/>
    </source>
</evidence>
<dbReference type="InterPro" id="IPR010994">
    <property type="entry name" value="RuvA_2-like"/>
</dbReference>
<dbReference type="PANTHER" id="PTHR10150:SF0">
    <property type="entry name" value="DNA REPAIR ENDONUCLEASE XPF"/>
    <property type="match status" value="1"/>
</dbReference>
<sequence>MNADGDDEESLFVPDEGPGGGEDESLFVDDKDLEYKGDAVNEANDLQRTVAPSGGEPIARPNLDSRIAVLTVNMSFQQKIVRDMLADDGLLIMSRGLGVQDIAVNLLYALDVAGTDPADRENSLVLLIGARDGDAEYIQGEMERIKSESTEHSTRGLTIVTEKMHGNARAKAYVQGGLFSVTSRILVVDILNGTVDCSKVTGVIVLSAHNVSDTSNIAFILRLYRERNKIGFIKALSDRPEAFGSGYSPLARQLKNLRLKKTWLWPRFHIQVKQALTKKESKDNTIEIAVHLTERMQDISKDIRGCMQWCLSELKRLNPTLETESWTLENVYYSGFLNMVRAQLNPLWHRISQKSKQLVYDLATLRDLLVQSTSTECVRFLRDLTYVHKLAVASMVRGSGSGWVELPEADDLVRLADERVFGSTSQRNSIPVAERPQKVPVEEVPKWEQLSRVLTEITTSEEEPKGPILIMCQGSVRQLQVYLYTVEKETVGEETEYNAQALLKKKREAFLSWKRDQPSLQALIQLGPNAAIADQMGRSSAAPAQANNPSMPTRTGFVKRRRVRGGGSVGTSSREGSASVARESPEENNDLGEKFVDEVVPLEDEDVTIAKTVIDLTEDNDMYDEPTQIQHDRYFVWSDMFEESVDRVLTHMDRPVFLHQYDDQHNEEVIRKIQPTHIIMYEPDPVFVRNIEVYRNTTGKPVKVYFMYYNDSVEEEEFLYQVRREKDAFTRLIREKASMPIILDDDDVDSHNSLLRTVSTRVAGGQILRATTEQPRVIVDVREFNSSLPFLLHLQKFQIVPVTLQVGDYIPTPRICVERKSVSDLIQSLNNGRLFKQCSEMFKYYEMPVLLIEFDEGKSFSLEPLSDERRSRDLSRLTQSLVQQKVSLLLLHYPKLKIIWSSGPHHTSEIFAQIKRNREEPNSEQARQIGLQSGDDADRLENDTAIEMLQSIPGINYSNYTLIINKVPNLRTLAMMSEQEIAEIIGSEAAKKVYRFMSRAVGKIGA</sequence>
<dbReference type="GO" id="GO:0000110">
    <property type="term" value="C:nucleotide-excision repair factor 1 complex"/>
    <property type="evidence" value="ECO:0007669"/>
    <property type="project" value="TreeGrafter"/>
</dbReference>
<dbReference type="SUPFAM" id="SSF47781">
    <property type="entry name" value="RuvA domain 2-like"/>
    <property type="match status" value="1"/>
</dbReference>
<evidence type="ECO:0000313" key="12">
    <source>
        <dbReference type="EMBL" id="CDP36407.1"/>
    </source>
</evidence>
<dbReference type="InterPro" id="IPR011335">
    <property type="entry name" value="Restrct_endonuc-II-like"/>
</dbReference>
<evidence type="ECO:0000256" key="2">
    <source>
        <dbReference type="ARBA" id="ARBA00010015"/>
    </source>
</evidence>
<keyword evidence="8" id="KW-0234">DNA repair</keyword>
<dbReference type="CDD" id="cd20078">
    <property type="entry name" value="XPF_nuclease_XPF_euk"/>
    <property type="match status" value="1"/>
</dbReference>
<dbReference type="GO" id="GO:0000736">
    <property type="term" value="P:double-strand break repair via single-strand annealing, removal of nonhomologous ends"/>
    <property type="evidence" value="ECO:0007669"/>
    <property type="project" value="TreeGrafter"/>
</dbReference>
<keyword evidence="4" id="KW-0255">Endonuclease</keyword>
<dbReference type="EMBL" id="HG937692">
    <property type="protein sequence ID" value="CDP36407.1"/>
    <property type="molecule type" value="Genomic_DNA"/>
</dbReference>
<feature type="domain" description="ERCC4" evidence="11">
    <location>
        <begin position="776"/>
        <end position="856"/>
    </location>
</feature>
<keyword evidence="7" id="KW-0238">DNA-binding</keyword>
<dbReference type="PANTHER" id="PTHR10150">
    <property type="entry name" value="DNA REPAIR ENDONUCLEASE XPF"/>
    <property type="match status" value="1"/>
</dbReference>
<evidence type="ECO:0000256" key="3">
    <source>
        <dbReference type="ARBA" id="ARBA00022722"/>
    </source>
</evidence>
<reference evidence="12" key="1">
    <citation type="submission" date="2014-02" db="EMBL/GenBank/DDBJ databases">
        <authorList>
            <person name="Genoscope - CEA"/>
        </authorList>
    </citation>
    <scope>NUCLEOTIDE SEQUENCE</scope>
    <source>
        <strain evidence="12">LS3</strain>
    </source>
</reference>
<dbReference type="GO" id="GO:0000712">
    <property type="term" value="P:resolution of meiotic recombination intermediates"/>
    <property type="evidence" value="ECO:0007669"/>
    <property type="project" value="TreeGrafter"/>
</dbReference>
<evidence type="ECO:0000256" key="5">
    <source>
        <dbReference type="ARBA" id="ARBA00022763"/>
    </source>
</evidence>
<evidence type="ECO:0000256" key="6">
    <source>
        <dbReference type="ARBA" id="ARBA00022801"/>
    </source>
</evidence>
<keyword evidence="3" id="KW-0540">Nuclease</keyword>
<dbReference type="GO" id="GO:0000014">
    <property type="term" value="F:single-stranded DNA endodeoxyribonuclease activity"/>
    <property type="evidence" value="ECO:0007669"/>
    <property type="project" value="TreeGrafter"/>
</dbReference>
<protein>
    <submittedName>
        <fullName evidence="12">ARAD1B12254p</fullName>
    </submittedName>
</protein>
<reference evidence="12" key="2">
    <citation type="submission" date="2014-06" db="EMBL/GenBank/DDBJ databases">
        <title>The complete genome of Blastobotrys (Arxula) adeninivorans LS3 - a yeast of biotechnological interest.</title>
        <authorList>
            <person name="Kunze G."/>
            <person name="Gaillardin C."/>
            <person name="Czernicka M."/>
            <person name="Durrens P."/>
            <person name="Martin T."/>
            <person name="Boer E."/>
            <person name="Gabaldon T."/>
            <person name="Cruz J."/>
            <person name="Talla E."/>
            <person name="Marck C."/>
            <person name="Goffeau A."/>
            <person name="Barbe V."/>
            <person name="Baret P."/>
            <person name="Baronian K."/>
            <person name="Beier S."/>
            <person name="Bleykasten C."/>
            <person name="Bode R."/>
            <person name="Casaregola S."/>
            <person name="Despons L."/>
            <person name="Fairhead C."/>
            <person name="Giersberg M."/>
            <person name="Gierski P."/>
            <person name="Hahnel U."/>
            <person name="Hartmann A."/>
            <person name="Jankowska D."/>
            <person name="Jubin C."/>
            <person name="Jung P."/>
            <person name="Lafontaine I."/>
            <person name="Leh-Louis V."/>
            <person name="Lemaire M."/>
            <person name="Marcet-Houben M."/>
            <person name="Mascher M."/>
            <person name="Morel G."/>
            <person name="Richard G.-F."/>
            <person name="Riechen J."/>
            <person name="Sacerdot C."/>
            <person name="Sarkar A."/>
            <person name="Savel G."/>
            <person name="Schacherer J."/>
            <person name="Sherman D."/>
            <person name="Straub M.-L."/>
            <person name="Stein N."/>
            <person name="Thierry A."/>
            <person name="Trautwein-Schult A."/>
            <person name="Westhof E."/>
            <person name="Worch S."/>
            <person name="Dujon B."/>
            <person name="Souciet J.-L."/>
            <person name="Wincker P."/>
            <person name="Scholz U."/>
            <person name="Neuveglise N."/>
        </authorList>
    </citation>
    <scope>NUCLEOTIDE SEQUENCE</scope>
    <source>
        <strain evidence="12">LS3</strain>
    </source>
</reference>
<dbReference type="FunFam" id="3.40.50.10130:FF:000002">
    <property type="entry name" value="DNA repair endonuclease XPF"/>
    <property type="match status" value="1"/>
</dbReference>
<dbReference type="GO" id="GO:0000724">
    <property type="term" value="P:double-strand break repair via homologous recombination"/>
    <property type="evidence" value="ECO:0007669"/>
    <property type="project" value="TreeGrafter"/>
</dbReference>
<dbReference type="PhylomeDB" id="A0A060TBX8"/>
<evidence type="ECO:0000256" key="1">
    <source>
        <dbReference type="ARBA" id="ARBA00004123"/>
    </source>
</evidence>
<gene>
    <name evidence="12" type="ORF">GNLVRS02_ARAD1B12254g</name>
</gene>
<keyword evidence="5" id="KW-0227">DNA damage</keyword>
<evidence type="ECO:0000256" key="4">
    <source>
        <dbReference type="ARBA" id="ARBA00022759"/>
    </source>
</evidence>
<feature type="region of interest" description="Disordered" evidence="10">
    <location>
        <begin position="559"/>
        <end position="592"/>
    </location>
</feature>
<dbReference type="GO" id="GO:1901255">
    <property type="term" value="P:nucleotide-excision repair involved in interstrand cross-link repair"/>
    <property type="evidence" value="ECO:0007669"/>
    <property type="project" value="TreeGrafter"/>
</dbReference>
<feature type="region of interest" description="Disordered" evidence="10">
    <location>
        <begin position="1"/>
        <end position="27"/>
    </location>
</feature>
<feature type="compositionally biased region" description="Acidic residues" evidence="10">
    <location>
        <begin position="1"/>
        <end position="10"/>
    </location>
</feature>
<keyword evidence="6" id="KW-0378">Hydrolase</keyword>
<keyword evidence="9" id="KW-0539">Nucleus</keyword>
<organism evidence="12">
    <name type="scientific">Blastobotrys adeninivorans</name>
    <name type="common">Yeast</name>
    <name type="synonym">Arxula adeninivorans</name>
    <dbReference type="NCBI Taxonomy" id="409370"/>
    <lineage>
        <taxon>Eukaryota</taxon>
        <taxon>Fungi</taxon>
        <taxon>Dikarya</taxon>
        <taxon>Ascomycota</taxon>
        <taxon>Saccharomycotina</taxon>
        <taxon>Dipodascomycetes</taxon>
        <taxon>Dipodascales</taxon>
        <taxon>Trichomonascaceae</taxon>
        <taxon>Blastobotrys</taxon>
    </lineage>
</organism>
<evidence type="ECO:0000259" key="11">
    <source>
        <dbReference type="SMART" id="SM00891"/>
    </source>
</evidence>
<accession>A0A060TBX8</accession>
<dbReference type="GO" id="GO:0003697">
    <property type="term" value="F:single-stranded DNA binding"/>
    <property type="evidence" value="ECO:0007669"/>
    <property type="project" value="TreeGrafter"/>
</dbReference>
<comment type="subcellular location">
    <subcellularLocation>
        <location evidence="1">Nucleus</location>
    </subcellularLocation>
</comment>
<dbReference type="Gene3D" id="3.40.50.10130">
    <property type="match status" value="1"/>
</dbReference>
<dbReference type="InterPro" id="IPR047520">
    <property type="entry name" value="XPF_nuclease"/>
</dbReference>
<proteinExistence type="inferred from homology"/>
<dbReference type="GO" id="GO:0003684">
    <property type="term" value="F:damaged DNA binding"/>
    <property type="evidence" value="ECO:0007669"/>
    <property type="project" value="TreeGrafter"/>
</dbReference>
<dbReference type="SUPFAM" id="SSF52980">
    <property type="entry name" value="Restriction endonuclease-like"/>
    <property type="match status" value="1"/>
</dbReference>
<comment type="similarity">
    <text evidence="2">Belongs to the XPF family.</text>
</comment>
<dbReference type="Gene3D" id="1.10.150.20">
    <property type="entry name" value="5' to 3' exonuclease, C-terminal subdomain"/>
    <property type="match status" value="1"/>
</dbReference>
<dbReference type="SMART" id="SM00891">
    <property type="entry name" value="ERCC4"/>
    <property type="match status" value="1"/>
</dbReference>
<dbReference type="AlphaFoldDB" id="A0A060TBX8"/>